<gene>
    <name evidence="2" type="ORF">GMARGA_LOCUS20509</name>
</gene>
<evidence type="ECO:0000313" key="3">
    <source>
        <dbReference type="Proteomes" id="UP000789901"/>
    </source>
</evidence>
<feature type="compositionally biased region" description="Polar residues" evidence="1">
    <location>
        <begin position="1"/>
        <end position="13"/>
    </location>
</feature>
<accession>A0ABN7VP69</accession>
<organism evidence="2 3">
    <name type="scientific">Gigaspora margarita</name>
    <dbReference type="NCBI Taxonomy" id="4874"/>
    <lineage>
        <taxon>Eukaryota</taxon>
        <taxon>Fungi</taxon>
        <taxon>Fungi incertae sedis</taxon>
        <taxon>Mucoromycota</taxon>
        <taxon>Glomeromycotina</taxon>
        <taxon>Glomeromycetes</taxon>
        <taxon>Diversisporales</taxon>
        <taxon>Gigasporaceae</taxon>
        <taxon>Gigaspora</taxon>
    </lineage>
</organism>
<dbReference type="EMBL" id="CAJVQB010018050">
    <property type="protein sequence ID" value="CAG8786377.1"/>
    <property type="molecule type" value="Genomic_DNA"/>
</dbReference>
<sequence length="128" mass="15584">QKEPNPATSTFRQFSKADKKSNRTKWCLDQASKENWKDYQNLLWSNFKVRIPKELCKEEMSEENSKEKLIIEEEEILRKTARCFQNQYRSKSPKLNQMNEDWRRVYQLIEQIKESWYKDLTEPLSISE</sequence>
<keyword evidence="3" id="KW-1185">Reference proteome</keyword>
<protein>
    <submittedName>
        <fullName evidence="2">2413_t:CDS:1</fullName>
    </submittedName>
</protein>
<evidence type="ECO:0000256" key="1">
    <source>
        <dbReference type="SAM" id="MobiDB-lite"/>
    </source>
</evidence>
<dbReference type="Proteomes" id="UP000789901">
    <property type="component" value="Unassembled WGS sequence"/>
</dbReference>
<name>A0ABN7VP69_GIGMA</name>
<evidence type="ECO:0000313" key="2">
    <source>
        <dbReference type="EMBL" id="CAG8786377.1"/>
    </source>
</evidence>
<proteinExistence type="predicted"/>
<feature type="region of interest" description="Disordered" evidence="1">
    <location>
        <begin position="1"/>
        <end position="22"/>
    </location>
</feature>
<reference evidence="2 3" key="1">
    <citation type="submission" date="2021-06" db="EMBL/GenBank/DDBJ databases">
        <authorList>
            <person name="Kallberg Y."/>
            <person name="Tangrot J."/>
            <person name="Rosling A."/>
        </authorList>
    </citation>
    <scope>NUCLEOTIDE SEQUENCE [LARGE SCALE GENOMIC DNA]</scope>
    <source>
        <strain evidence="2 3">120-4 pot B 10/14</strain>
    </source>
</reference>
<feature type="non-terminal residue" evidence="2">
    <location>
        <position position="1"/>
    </location>
</feature>
<comment type="caution">
    <text evidence="2">The sequence shown here is derived from an EMBL/GenBank/DDBJ whole genome shotgun (WGS) entry which is preliminary data.</text>
</comment>